<evidence type="ECO:0000256" key="4">
    <source>
        <dbReference type="ARBA" id="ARBA00023163"/>
    </source>
</evidence>
<gene>
    <name evidence="6" type="ORF">BW143_02575</name>
</gene>
<dbReference type="PRINTS" id="PR00039">
    <property type="entry name" value="HTHLYSR"/>
</dbReference>
<keyword evidence="2" id="KW-0805">Transcription regulation</keyword>
<dbReference type="InterPro" id="IPR054793">
    <property type="entry name" value="AlsR"/>
</dbReference>
<dbReference type="PROSITE" id="PS50931">
    <property type="entry name" value="HTH_LYSR"/>
    <property type="match status" value="1"/>
</dbReference>
<dbReference type="Gene3D" id="3.40.190.10">
    <property type="entry name" value="Periplasmic binding protein-like II"/>
    <property type="match status" value="2"/>
</dbReference>
<comment type="similarity">
    <text evidence="1">Belongs to the LysR transcriptional regulatory family.</text>
</comment>
<keyword evidence="4" id="KW-0804">Transcription</keyword>
<name>A0A1R1S111_9BACI</name>
<evidence type="ECO:0000313" key="7">
    <source>
        <dbReference type="Proteomes" id="UP000187367"/>
    </source>
</evidence>
<dbReference type="GO" id="GO:0003677">
    <property type="term" value="F:DNA binding"/>
    <property type="evidence" value="ECO:0007669"/>
    <property type="project" value="UniProtKB-KW"/>
</dbReference>
<accession>A0A1R1QWF5</accession>
<evidence type="ECO:0000259" key="5">
    <source>
        <dbReference type="PROSITE" id="PS50931"/>
    </source>
</evidence>
<feature type="domain" description="HTH lysR-type" evidence="5">
    <location>
        <begin position="1"/>
        <end position="58"/>
    </location>
</feature>
<reference evidence="6 7" key="1">
    <citation type="submission" date="2017-01" db="EMBL/GenBank/DDBJ databases">
        <title>Bacillus phylogenomics.</title>
        <authorList>
            <person name="Dunlap C."/>
        </authorList>
    </citation>
    <scope>NUCLEOTIDE SEQUENCE [LARGE SCALE GENOMIC DNA]</scope>
    <source>
        <strain evidence="6 7">NRRL B-41282</strain>
    </source>
</reference>
<dbReference type="Pfam" id="PF00126">
    <property type="entry name" value="HTH_1"/>
    <property type="match status" value="1"/>
</dbReference>
<evidence type="ECO:0000256" key="3">
    <source>
        <dbReference type="ARBA" id="ARBA00023125"/>
    </source>
</evidence>
<dbReference type="PANTHER" id="PTHR30346">
    <property type="entry name" value="TRANSCRIPTIONAL DUAL REGULATOR HCAR-RELATED"/>
    <property type="match status" value="1"/>
</dbReference>
<protein>
    <submittedName>
        <fullName evidence="6">LysR family transcriptional regulator</fullName>
    </submittedName>
</protein>
<dbReference type="SUPFAM" id="SSF53850">
    <property type="entry name" value="Periplasmic binding protein-like II"/>
    <property type="match status" value="1"/>
</dbReference>
<dbReference type="EMBL" id="MTJL01000005">
    <property type="protein sequence ID" value="OMI08954.1"/>
    <property type="molecule type" value="Genomic_DNA"/>
</dbReference>
<evidence type="ECO:0000256" key="2">
    <source>
        <dbReference type="ARBA" id="ARBA00023015"/>
    </source>
</evidence>
<dbReference type="RefSeq" id="WP_076759101.1">
    <property type="nucleotide sequence ID" value="NZ_JARMMH010000011.1"/>
</dbReference>
<dbReference type="AlphaFoldDB" id="A0A1R1S111"/>
<dbReference type="GO" id="GO:0032993">
    <property type="term" value="C:protein-DNA complex"/>
    <property type="evidence" value="ECO:0007669"/>
    <property type="project" value="TreeGrafter"/>
</dbReference>
<keyword evidence="7" id="KW-1185">Reference proteome</keyword>
<dbReference type="SUPFAM" id="SSF46785">
    <property type="entry name" value="Winged helix' DNA-binding domain"/>
    <property type="match status" value="1"/>
</dbReference>
<accession>A0A1R1S111</accession>
<comment type="caution">
    <text evidence="6">The sequence shown here is derived from an EMBL/GenBank/DDBJ whole genome shotgun (WGS) entry which is preliminary data.</text>
</comment>
<dbReference type="Proteomes" id="UP000187367">
    <property type="component" value="Unassembled WGS sequence"/>
</dbReference>
<evidence type="ECO:0000313" key="6">
    <source>
        <dbReference type="EMBL" id="OMI08954.1"/>
    </source>
</evidence>
<proteinExistence type="inferred from homology"/>
<dbReference type="InterPro" id="IPR036390">
    <property type="entry name" value="WH_DNA-bd_sf"/>
</dbReference>
<evidence type="ECO:0000256" key="1">
    <source>
        <dbReference type="ARBA" id="ARBA00009437"/>
    </source>
</evidence>
<dbReference type="Gene3D" id="1.10.10.10">
    <property type="entry name" value="Winged helix-like DNA-binding domain superfamily/Winged helix DNA-binding domain"/>
    <property type="match status" value="1"/>
</dbReference>
<dbReference type="InterPro" id="IPR036388">
    <property type="entry name" value="WH-like_DNA-bd_sf"/>
</dbReference>
<sequence length="294" mass="33139">MELRHLRYFMVVAEELHFGKAALRLQMTQPPLSQQIKQLENEIGVTLLKRSKRAVRLTAAGGVFLKQIKEGLSQIDQAVDMAQRTARGELGRLVIGFVGSATFEIMPPIIREYRNQFPSVKIELRELSTPNQVKALLNGHIDIGVLHPPLGNDELITNTVKKSHCVLALPKQHPLTKKTRVDLLDLEEESLIVIAKESWPSLYTEFNFLCEKAGFIPNIAQEATEYQMVIGLVSAGMGIAVVPTAAKRLFNLDVVYKEIEDLPLRAEWVTAYRKDNRNPALRHFIDVSNHRSNS</sequence>
<dbReference type="Pfam" id="PF03466">
    <property type="entry name" value="LysR_substrate"/>
    <property type="match status" value="1"/>
</dbReference>
<dbReference type="InterPro" id="IPR005119">
    <property type="entry name" value="LysR_subst-bd"/>
</dbReference>
<dbReference type="PANTHER" id="PTHR30346:SF0">
    <property type="entry name" value="HCA OPERON TRANSCRIPTIONAL ACTIVATOR HCAR"/>
    <property type="match status" value="1"/>
</dbReference>
<dbReference type="GO" id="GO:0003700">
    <property type="term" value="F:DNA-binding transcription factor activity"/>
    <property type="evidence" value="ECO:0007669"/>
    <property type="project" value="InterPro"/>
</dbReference>
<organism evidence="6 7">
    <name type="scientific">Bacillus swezeyi</name>
    <dbReference type="NCBI Taxonomy" id="1925020"/>
    <lineage>
        <taxon>Bacteria</taxon>
        <taxon>Bacillati</taxon>
        <taxon>Bacillota</taxon>
        <taxon>Bacilli</taxon>
        <taxon>Bacillales</taxon>
        <taxon>Bacillaceae</taxon>
        <taxon>Bacillus</taxon>
    </lineage>
</organism>
<dbReference type="NCBIfam" id="NF045775">
    <property type="entry name" value="acetoin_reg_AlsR"/>
    <property type="match status" value="1"/>
</dbReference>
<keyword evidence="3" id="KW-0238">DNA-binding</keyword>
<dbReference type="InterPro" id="IPR000847">
    <property type="entry name" value="LysR_HTH_N"/>
</dbReference>
<dbReference type="FunFam" id="1.10.10.10:FF:000001">
    <property type="entry name" value="LysR family transcriptional regulator"/>
    <property type="match status" value="1"/>
</dbReference>
<dbReference type="OrthoDB" id="9803735at2"/>